<evidence type="ECO:0000313" key="2">
    <source>
        <dbReference type="Proteomes" id="UP000249260"/>
    </source>
</evidence>
<dbReference type="AlphaFoldDB" id="A0A328U582"/>
<comment type="caution">
    <text evidence="1">The sequence shown here is derived from an EMBL/GenBank/DDBJ whole genome shotgun (WGS) entry which is preliminary data.</text>
</comment>
<dbReference type="Pfam" id="PF05721">
    <property type="entry name" value="PhyH"/>
    <property type="match status" value="1"/>
</dbReference>
<keyword evidence="1" id="KW-0223">Dioxygenase</keyword>
<protein>
    <submittedName>
        <fullName evidence="1">Phytanoyl-CoA dioxygenase family protein</fullName>
    </submittedName>
</protein>
<reference evidence="1 2" key="1">
    <citation type="submission" date="2018-06" db="EMBL/GenBank/DDBJ databases">
        <title>Paenibacillus montanisoli sp. nov., isolated from mountain area soil.</title>
        <authorList>
            <person name="Wu M."/>
        </authorList>
    </citation>
    <scope>NUCLEOTIDE SEQUENCE [LARGE SCALE GENOMIC DNA]</scope>
    <source>
        <strain evidence="1 2">RA17</strain>
    </source>
</reference>
<keyword evidence="2" id="KW-1185">Reference proteome</keyword>
<accession>A0A328U582</accession>
<keyword evidence="1" id="KW-0560">Oxidoreductase</keyword>
<dbReference type="PANTHER" id="PTHR20883:SF51">
    <property type="entry name" value="PHYTANOYL-COA HYDROXYLASE"/>
    <property type="match status" value="1"/>
</dbReference>
<proteinExistence type="predicted"/>
<dbReference type="GO" id="GO:0016706">
    <property type="term" value="F:2-oxoglutarate-dependent dioxygenase activity"/>
    <property type="evidence" value="ECO:0007669"/>
    <property type="project" value="UniProtKB-ARBA"/>
</dbReference>
<evidence type="ECO:0000313" key="1">
    <source>
        <dbReference type="EMBL" id="RAP76571.1"/>
    </source>
</evidence>
<dbReference type="GO" id="GO:0005506">
    <property type="term" value="F:iron ion binding"/>
    <property type="evidence" value="ECO:0007669"/>
    <property type="project" value="UniProtKB-ARBA"/>
</dbReference>
<dbReference type="SUPFAM" id="SSF51197">
    <property type="entry name" value="Clavaminate synthase-like"/>
    <property type="match status" value="1"/>
</dbReference>
<dbReference type="InterPro" id="IPR008775">
    <property type="entry name" value="Phytyl_CoA_dOase-like"/>
</dbReference>
<sequence length="249" mass="28230">MNLSFGQVEQYRRDGYLLVDNVFSPEEVQRMIEEVDGGEGVVSSISQVNDTKGNKVRLAFWDNLTDDIWSRASSTWRIVNSIRILQGEEISFYHGKVAMKEAYTGGAFEWHQDYGYWYNGGFMYPNMISAFVALDPSTKENGCLRVLRGSHKLGRLTHVHANGQTMVEPERMEMLESRLETVYCEMQPGSVLFFDCNTLHTSAANQSNRHRRSFIVCYNALSNTQVYKGEVIERGVCPVDASASILDPV</sequence>
<organism evidence="1 2">
    <name type="scientific">Paenibacillus montanisoli</name>
    <dbReference type="NCBI Taxonomy" id="2081970"/>
    <lineage>
        <taxon>Bacteria</taxon>
        <taxon>Bacillati</taxon>
        <taxon>Bacillota</taxon>
        <taxon>Bacilli</taxon>
        <taxon>Bacillales</taxon>
        <taxon>Paenibacillaceae</taxon>
        <taxon>Paenibacillus</taxon>
    </lineage>
</organism>
<dbReference type="RefSeq" id="WP_112882789.1">
    <property type="nucleotide sequence ID" value="NZ_QLUW01000002.1"/>
</dbReference>
<gene>
    <name evidence="1" type="ORF">DL346_14475</name>
</gene>
<dbReference type="Proteomes" id="UP000249260">
    <property type="component" value="Unassembled WGS sequence"/>
</dbReference>
<dbReference type="PANTHER" id="PTHR20883">
    <property type="entry name" value="PHYTANOYL-COA DIOXYGENASE DOMAIN CONTAINING 1"/>
    <property type="match status" value="1"/>
</dbReference>
<dbReference type="EMBL" id="QLUW01000002">
    <property type="protein sequence ID" value="RAP76571.1"/>
    <property type="molecule type" value="Genomic_DNA"/>
</dbReference>
<dbReference type="Gene3D" id="2.60.120.620">
    <property type="entry name" value="q2cbj1_9rhob like domain"/>
    <property type="match status" value="1"/>
</dbReference>
<dbReference type="OrthoDB" id="9791262at2"/>
<name>A0A328U582_9BACL</name>